<dbReference type="RefSeq" id="WP_068603843.1">
    <property type="nucleotide sequence ID" value="NZ_CP011388.1"/>
</dbReference>
<evidence type="ECO:0000313" key="4">
    <source>
        <dbReference type="Proteomes" id="UP000076927"/>
    </source>
</evidence>
<dbReference type="KEGG" id="pswu:SY83_02170"/>
<dbReference type="STRING" id="1178515.SY83_02170"/>
<reference evidence="3 4" key="1">
    <citation type="submission" date="2015-01" db="EMBL/GenBank/DDBJ databases">
        <title>Paenibacillus swuensis/DY6/whole genome sequencing.</title>
        <authorList>
            <person name="Kim M.K."/>
            <person name="Srinivasan S."/>
            <person name="Lee J.-J."/>
        </authorList>
    </citation>
    <scope>NUCLEOTIDE SEQUENCE [LARGE SCALE GENOMIC DNA]</scope>
    <source>
        <strain evidence="3 4">DY6</strain>
    </source>
</reference>
<evidence type="ECO:0000256" key="1">
    <source>
        <dbReference type="SAM" id="MobiDB-lite"/>
    </source>
</evidence>
<dbReference type="PANTHER" id="PTHR43649">
    <property type="entry name" value="ARABINOSE-BINDING PROTEIN-RELATED"/>
    <property type="match status" value="1"/>
</dbReference>
<feature type="compositionally biased region" description="Polar residues" evidence="1">
    <location>
        <begin position="30"/>
        <end position="43"/>
    </location>
</feature>
<proteinExistence type="predicted"/>
<dbReference type="AlphaFoldDB" id="A0A172TEX3"/>
<dbReference type="Proteomes" id="UP000076927">
    <property type="component" value="Chromosome"/>
</dbReference>
<keyword evidence="4" id="KW-1185">Reference proteome</keyword>
<dbReference type="SUPFAM" id="SSF53850">
    <property type="entry name" value="Periplasmic binding protein-like II"/>
    <property type="match status" value="1"/>
</dbReference>
<dbReference type="PATRIC" id="fig|1178515.4.peg.413"/>
<evidence type="ECO:0000256" key="2">
    <source>
        <dbReference type="SAM" id="SignalP"/>
    </source>
</evidence>
<dbReference type="InterPro" id="IPR050490">
    <property type="entry name" value="Bact_solute-bd_prot1"/>
</dbReference>
<evidence type="ECO:0008006" key="5">
    <source>
        <dbReference type="Google" id="ProtNLM"/>
    </source>
</evidence>
<dbReference type="PANTHER" id="PTHR43649:SF12">
    <property type="entry name" value="DIACETYLCHITOBIOSE BINDING PROTEIN DASA"/>
    <property type="match status" value="1"/>
</dbReference>
<gene>
    <name evidence="3" type="ORF">SY83_02170</name>
</gene>
<feature type="signal peptide" evidence="2">
    <location>
        <begin position="1"/>
        <end position="23"/>
    </location>
</feature>
<dbReference type="PROSITE" id="PS51257">
    <property type="entry name" value="PROKAR_LIPOPROTEIN"/>
    <property type="match status" value="1"/>
</dbReference>
<protein>
    <recommendedName>
        <fullName evidence="5">ABC transporter substrate-binding protein</fullName>
    </recommendedName>
</protein>
<feature type="chain" id="PRO_5039353165" description="ABC transporter substrate-binding protein" evidence="2">
    <location>
        <begin position="24"/>
        <end position="568"/>
    </location>
</feature>
<feature type="region of interest" description="Disordered" evidence="1">
    <location>
        <begin position="30"/>
        <end position="49"/>
    </location>
</feature>
<sequence length="568" mass="62884">MKKTSWAKKAVVLAAIASLTLTAACGNANNTASENGKNNTPAPQNDKPAVEEKIDPLGKYETPVKMTVWSGVNDVMKFAPGESIDDNLHTRYMKEFLNIEFSNKWVADGAKINEKVNLDIASNDIPDATQVTLDQLSKLIKNDQVEDLTEVWEKYATPELKANMGFQDNAAFVPATKNGKIYGIPIPYDMGNSVSLMYVRKDWLEKVGMKMPTTIDELVAVAKAFVEQDPDGNGKKDTYAIGMDKGNEAGGPAALPGTTTLDAIAAGMGVYPGLWLKDENGNARYDSLNPKMKDVLTKMQELYKMGAFDPEFAVKDLPKVGQSIAEGKIGIVFGPFYYPIWPLKDSLTNNPKADWDVALTPTLDGSKVVPKALPFANNWIVIRKGYEHPEALIKTMNVTQMMQDNTGEPGEFWKEAGKGVYKDMSAHQYMKPYTFDSPVRNIQTGKEIKAAIDEKDESKLVSSAAIENYKNNVMAADKNTAWAFRKVFYDAEYLLGQYEKLQYSVFFDAPTPEMQAKSSALSKLEFETLTKIIMGAVPVSEFDNFAKKYNDLGGAKIAEEVNEWMKAR</sequence>
<keyword evidence="2" id="KW-0732">Signal</keyword>
<dbReference type="Gene3D" id="3.40.190.10">
    <property type="entry name" value="Periplasmic binding protein-like II"/>
    <property type="match status" value="2"/>
</dbReference>
<accession>A0A172TEX3</accession>
<dbReference type="OrthoDB" id="9787283at2"/>
<evidence type="ECO:0000313" key="3">
    <source>
        <dbReference type="EMBL" id="ANE45333.1"/>
    </source>
</evidence>
<name>A0A172TEX3_9BACL</name>
<dbReference type="EMBL" id="CP011388">
    <property type="protein sequence ID" value="ANE45333.1"/>
    <property type="molecule type" value="Genomic_DNA"/>
</dbReference>
<organism evidence="3 4">
    <name type="scientific">Paenibacillus swuensis</name>
    <dbReference type="NCBI Taxonomy" id="1178515"/>
    <lineage>
        <taxon>Bacteria</taxon>
        <taxon>Bacillati</taxon>
        <taxon>Bacillota</taxon>
        <taxon>Bacilli</taxon>
        <taxon>Bacillales</taxon>
        <taxon>Paenibacillaceae</taxon>
        <taxon>Paenibacillus</taxon>
    </lineage>
</organism>